<organism evidence="1 2">
    <name type="scientific">Dibothriocephalus latus</name>
    <name type="common">Fish tapeworm</name>
    <name type="synonym">Diphyllobothrium latum</name>
    <dbReference type="NCBI Taxonomy" id="60516"/>
    <lineage>
        <taxon>Eukaryota</taxon>
        <taxon>Metazoa</taxon>
        <taxon>Spiralia</taxon>
        <taxon>Lophotrochozoa</taxon>
        <taxon>Platyhelminthes</taxon>
        <taxon>Cestoda</taxon>
        <taxon>Eucestoda</taxon>
        <taxon>Diphyllobothriidea</taxon>
        <taxon>Diphyllobothriidae</taxon>
        <taxon>Dibothriocephalus</taxon>
    </lineage>
</organism>
<name>A0A3P7L8S7_DIBLA</name>
<evidence type="ECO:0000313" key="1">
    <source>
        <dbReference type="EMBL" id="VDN09870.1"/>
    </source>
</evidence>
<evidence type="ECO:0008006" key="3">
    <source>
        <dbReference type="Google" id="ProtNLM"/>
    </source>
</evidence>
<keyword evidence="2" id="KW-1185">Reference proteome</keyword>
<gene>
    <name evidence="1" type="ORF">DILT_LOCUS5701</name>
</gene>
<sequence>MSEEQSHLRHQCCSASTLWWHRLITPIAFPKEGITLENEPEEDVTINERSPHQLKPQAVPKELTIIARMRRLKFCLKTYFALNRTIYEQLKGTPMGSPISGLIAEAVLQQLESLVFRQHEPNF</sequence>
<protein>
    <recommendedName>
        <fullName evidence="3">Reverse transcriptase domain-containing protein</fullName>
    </recommendedName>
</protein>
<accession>A0A3P7L8S7</accession>
<dbReference type="AlphaFoldDB" id="A0A3P7L8S7"/>
<proteinExistence type="predicted"/>
<dbReference type="EMBL" id="UYRU01047972">
    <property type="protein sequence ID" value="VDN09870.1"/>
    <property type="molecule type" value="Genomic_DNA"/>
</dbReference>
<evidence type="ECO:0000313" key="2">
    <source>
        <dbReference type="Proteomes" id="UP000281553"/>
    </source>
</evidence>
<dbReference type="Proteomes" id="UP000281553">
    <property type="component" value="Unassembled WGS sequence"/>
</dbReference>
<reference evidence="1 2" key="1">
    <citation type="submission" date="2018-11" db="EMBL/GenBank/DDBJ databases">
        <authorList>
            <consortium name="Pathogen Informatics"/>
        </authorList>
    </citation>
    <scope>NUCLEOTIDE SEQUENCE [LARGE SCALE GENOMIC DNA]</scope>
</reference>